<dbReference type="PROSITE" id="PS50888">
    <property type="entry name" value="BHLH"/>
    <property type="match status" value="1"/>
</dbReference>
<evidence type="ECO:0000313" key="9">
    <source>
        <dbReference type="Proteomes" id="UP001221142"/>
    </source>
</evidence>
<feature type="compositionally biased region" description="Basic and acidic residues" evidence="6">
    <location>
        <begin position="313"/>
        <end position="325"/>
    </location>
</feature>
<reference evidence="8" key="1">
    <citation type="submission" date="2023-03" db="EMBL/GenBank/DDBJ databases">
        <title>Massive genome expansion in bonnet fungi (Mycena s.s.) driven by repeated elements and novel gene families across ecological guilds.</title>
        <authorList>
            <consortium name="Lawrence Berkeley National Laboratory"/>
            <person name="Harder C.B."/>
            <person name="Miyauchi S."/>
            <person name="Viragh M."/>
            <person name="Kuo A."/>
            <person name="Thoen E."/>
            <person name="Andreopoulos B."/>
            <person name="Lu D."/>
            <person name="Skrede I."/>
            <person name="Drula E."/>
            <person name="Henrissat B."/>
            <person name="Morin E."/>
            <person name="Kohler A."/>
            <person name="Barry K."/>
            <person name="LaButti K."/>
            <person name="Morin E."/>
            <person name="Salamov A."/>
            <person name="Lipzen A."/>
            <person name="Mereny Z."/>
            <person name="Hegedus B."/>
            <person name="Baldrian P."/>
            <person name="Stursova M."/>
            <person name="Weitz H."/>
            <person name="Taylor A."/>
            <person name="Grigoriev I.V."/>
            <person name="Nagy L.G."/>
            <person name="Martin F."/>
            <person name="Kauserud H."/>
        </authorList>
    </citation>
    <scope>NUCLEOTIDE SEQUENCE</scope>
    <source>
        <strain evidence="8">9284</strain>
    </source>
</reference>
<dbReference type="GO" id="GO:0046983">
    <property type="term" value="F:protein dimerization activity"/>
    <property type="evidence" value="ECO:0007669"/>
    <property type="project" value="InterPro"/>
</dbReference>
<evidence type="ECO:0000256" key="6">
    <source>
        <dbReference type="SAM" id="MobiDB-lite"/>
    </source>
</evidence>
<keyword evidence="9" id="KW-1185">Reference proteome</keyword>
<feature type="compositionally biased region" description="Polar residues" evidence="6">
    <location>
        <begin position="176"/>
        <end position="199"/>
    </location>
</feature>
<dbReference type="Gene3D" id="4.10.280.10">
    <property type="entry name" value="Helix-loop-helix DNA-binding domain"/>
    <property type="match status" value="1"/>
</dbReference>
<proteinExistence type="predicted"/>
<dbReference type="InterPro" id="IPR036638">
    <property type="entry name" value="HLH_DNA-bd_sf"/>
</dbReference>
<keyword evidence="2" id="KW-0805">Transcription regulation</keyword>
<dbReference type="EMBL" id="JARKIF010000001">
    <property type="protein sequence ID" value="KAJ7650067.1"/>
    <property type="molecule type" value="Genomic_DNA"/>
</dbReference>
<gene>
    <name evidence="8" type="ORF">FB45DRAFT_886826</name>
</gene>
<organism evidence="8 9">
    <name type="scientific">Roridomyces roridus</name>
    <dbReference type="NCBI Taxonomy" id="1738132"/>
    <lineage>
        <taxon>Eukaryota</taxon>
        <taxon>Fungi</taxon>
        <taxon>Dikarya</taxon>
        <taxon>Basidiomycota</taxon>
        <taxon>Agaricomycotina</taxon>
        <taxon>Agaricomycetes</taxon>
        <taxon>Agaricomycetidae</taxon>
        <taxon>Agaricales</taxon>
        <taxon>Marasmiineae</taxon>
        <taxon>Mycenaceae</taxon>
        <taxon>Roridomyces</taxon>
    </lineage>
</organism>
<dbReference type="SUPFAM" id="SSF47459">
    <property type="entry name" value="HLH, helix-loop-helix DNA-binding domain"/>
    <property type="match status" value="1"/>
</dbReference>
<feature type="region of interest" description="Disordered" evidence="6">
    <location>
        <begin position="111"/>
        <end position="206"/>
    </location>
</feature>
<feature type="compositionally biased region" description="Acidic residues" evidence="6">
    <location>
        <begin position="326"/>
        <end position="336"/>
    </location>
</feature>
<keyword evidence="5" id="KW-0539">Nucleus</keyword>
<dbReference type="AlphaFoldDB" id="A0AAD7G1S4"/>
<feature type="region of interest" description="Disordered" evidence="6">
    <location>
        <begin position="229"/>
        <end position="264"/>
    </location>
</feature>
<dbReference type="InterPro" id="IPR052207">
    <property type="entry name" value="Max-like/E-box_TFs"/>
</dbReference>
<evidence type="ECO:0000259" key="7">
    <source>
        <dbReference type="PROSITE" id="PS50888"/>
    </source>
</evidence>
<evidence type="ECO:0000256" key="2">
    <source>
        <dbReference type="ARBA" id="ARBA00023015"/>
    </source>
</evidence>
<dbReference type="InterPro" id="IPR011598">
    <property type="entry name" value="bHLH_dom"/>
</dbReference>
<feature type="domain" description="BHLH" evidence="7">
    <location>
        <begin position="192"/>
        <end position="279"/>
    </location>
</feature>
<accession>A0AAD7G1S4</accession>
<evidence type="ECO:0000256" key="4">
    <source>
        <dbReference type="ARBA" id="ARBA00023163"/>
    </source>
</evidence>
<dbReference type="Proteomes" id="UP001221142">
    <property type="component" value="Unassembled WGS sequence"/>
</dbReference>
<comment type="caution">
    <text evidence="8">The sequence shown here is derived from an EMBL/GenBank/DDBJ whole genome shotgun (WGS) entry which is preliminary data.</text>
</comment>
<dbReference type="PANTHER" id="PTHR15741">
    <property type="entry name" value="BASIC HELIX-LOOP-HELIX ZIP TRANSCRIPTION FACTOR"/>
    <property type="match status" value="1"/>
</dbReference>
<comment type="subcellular location">
    <subcellularLocation>
        <location evidence="1">Nucleus</location>
    </subcellularLocation>
</comment>
<dbReference type="GO" id="GO:0000978">
    <property type="term" value="F:RNA polymerase II cis-regulatory region sequence-specific DNA binding"/>
    <property type="evidence" value="ECO:0007669"/>
    <property type="project" value="TreeGrafter"/>
</dbReference>
<feature type="region of interest" description="Disordered" evidence="6">
    <location>
        <begin position="295"/>
        <end position="336"/>
    </location>
</feature>
<keyword evidence="3" id="KW-0238">DNA-binding</keyword>
<feature type="compositionally biased region" description="Low complexity" evidence="6">
    <location>
        <begin position="123"/>
        <end position="136"/>
    </location>
</feature>
<dbReference type="GO" id="GO:0000981">
    <property type="term" value="F:DNA-binding transcription factor activity, RNA polymerase II-specific"/>
    <property type="evidence" value="ECO:0007669"/>
    <property type="project" value="TreeGrafter"/>
</dbReference>
<evidence type="ECO:0000256" key="5">
    <source>
        <dbReference type="ARBA" id="ARBA00023242"/>
    </source>
</evidence>
<name>A0AAD7G1S4_9AGAR</name>
<evidence type="ECO:0000256" key="3">
    <source>
        <dbReference type="ARBA" id="ARBA00023125"/>
    </source>
</evidence>
<sequence>MSLLTKSESQNLHAFLDTMDYANGVSKEWAMYAAQLPEQESYQDKTALRQATKDLMALDAPRYTASNPMNSAQNVPPQMFLTGTHLDYLPSPVYQRQPSFPFLNQQRPALSISQHAPPPPRPYSQTPTTASSSSSSFTFPVGLSQSSAPRAPSPKRNSETAPAPPTAVPAPKRNRSSSQPSSNKPALLSPSQKKANHIQSEQKRRANIRRGYEALCESVPALREAIREEEATAALAPPSKGKRTRGRSRGDDSDKVDGRSGPRSENVVLSKTIDYVTELLADQESLRGRLERARAALPHGHPARTPLHSAPLWEREWKGGEGHMDEDADEEEDDSP</sequence>
<evidence type="ECO:0000256" key="1">
    <source>
        <dbReference type="ARBA" id="ARBA00004123"/>
    </source>
</evidence>
<dbReference type="PANTHER" id="PTHR15741:SF27">
    <property type="entry name" value="TRANSCRIPTION FACTOR AP-4"/>
    <property type="match status" value="1"/>
</dbReference>
<keyword evidence="4" id="KW-0804">Transcription</keyword>
<evidence type="ECO:0000313" key="8">
    <source>
        <dbReference type="EMBL" id="KAJ7650067.1"/>
    </source>
</evidence>
<dbReference type="GO" id="GO:0005634">
    <property type="term" value="C:nucleus"/>
    <property type="evidence" value="ECO:0007669"/>
    <property type="project" value="UniProtKB-SubCell"/>
</dbReference>
<feature type="compositionally biased region" description="Basic and acidic residues" evidence="6">
    <location>
        <begin position="248"/>
        <end position="262"/>
    </location>
</feature>
<protein>
    <recommendedName>
        <fullName evidence="7">BHLH domain-containing protein</fullName>
    </recommendedName>
</protein>